<organism evidence="1 2">
    <name type="scientific">candidate division WWE3 bacterium</name>
    <dbReference type="NCBI Taxonomy" id="2053526"/>
    <lineage>
        <taxon>Bacteria</taxon>
        <taxon>Katanobacteria</taxon>
    </lineage>
</organism>
<name>A0A955LJ52_UNCKA</name>
<accession>A0A955LJ52</accession>
<protein>
    <submittedName>
        <fullName evidence="1">Uncharacterized protein</fullName>
    </submittedName>
</protein>
<reference evidence="1" key="1">
    <citation type="submission" date="2020-04" db="EMBL/GenBank/DDBJ databases">
        <authorList>
            <person name="Zhang T."/>
        </authorList>
    </citation>
    <scope>NUCLEOTIDE SEQUENCE</scope>
    <source>
        <strain evidence="1">HKST-UBA03</strain>
    </source>
</reference>
<sequence length="64" mass="7864">MMDNHKFNLLNQMVQEHKSLWRIKNMYLDDAEDCTQCKEFWQGMISDKEQHIEELERLIKAHLE</sequence>
<dbReference type="Proteomes" id="UP000751518">
    <property type="component" value="Unassembled WGS sequence"/>
</dbReference>
<evidence type="ECO:0000313" key="1">
    <source>
        <dbReference type="EMBL" id="MCA9391580.1"/>
    </source>
</evidence>
<proteinExistence type="predicted"/>
<gene>
    <name evidence="1" type="ORF">KC614_00055</name>
</gene>
<reference evidence="1" key="2">
    <citation type="journal article" date="2021" name="Microbiome">
        <title>Successional dynamics and alternative stable states in a saline activated sludge microbial community over 9 years.</title>
        <authorList>
            <person name="Wang Y."/>
            <person name="Ye J."/>
            <person name="Ju F."/>
            <person name="Liu L."/>
            <person name="Boyd J.A."/>
            <person name="Deng Y."/>
            <person name="Parks D.H."/>
            <person name="Jiang X."/>
            <person name="Yin X."/>
            <person name="Woodcroft B.J."/>
            <person name="Tyson G.W."/>
            <person name="Hugenholtz P."/>
            <person name="Polz M.F."/>
            <person name="Zhang T."/>
        </authorList>
    </citation>
    <scope>NUCLEOTIDE SEQUENCE</scope>
    <source>
        <strain evidence="1">HKST-UBA03</strain>
    </source>
</reference>
<comment type="caution">
    <text evidence="1">The sequence shown here is derived from an EMBL/GenBank/DDBJ whole genome shotgun (WGS) entry which is preliminary data.</text>
</comment>
<dbReference type="AlphaFoldDB" id="A0A955LJ52"/>
<evidence type="ECO:0000313" key="2">
    <source>
        <dbReference type="Proteomes" id="UP000751518"/>
    </source>
</evidence>
<dbReference type="EMBL" id="JAGQKZ010000001">
    <property type="protein sequence ID" value="MCA9391580.1"/>
    <property type="molecule type" value="Genomic_DNA"/>
</dbReference>